<organism evidence="2 3">
    <name type="scientific">Nocardia rhizosphaerae</name>
    <dbReference type="NCBI Taxonomy" id="1691571"/>
    <lineage>
        <taxon>Bacteria</taxon>
        <taxon>Bacillati</taxon>
        <taxon>Actinomycetota</taxon>
        <taxon>Actinomycetes</taxon>
        <taxon>Mycobacteriales</taxon>
        <taxon>Nocardiaceae</taxon>
        <taxon>Nocardia</taxon>
    </lineage>
</organism>
<feature type="compositionally biased region" description="Pro residues" evidence="1">
    <location>
        <begin position="132"/>
        <end position="150"/>
    </location>
</feature>
<dbReference type="Proteomes" id="UP001595767">
    <property type="component" value="Unassembled WGS sequence"/>
</dbReference>
<dbReference type="RefSeq" id="WP_378544551.1">
    <property type="nucleotide sequence ID" value="NZ_JBHSBA010000003.1"/>
</dbReference>
<feature type="compositionally biased region" description="Polar residues" evidence="1">
    <location>
        <begin position="1"/>
        <end position="23"/>
    </location>
</feature>
<sequence length="449" mass="48538">MSANLNASTSERQSWLDSITPAVTRSPPKGRSGEHGRRRTFSGMTPRSAAQEIERIDAVRSMLESATGEHDVLSRFGIGEGTEDVVTAVLTDLLGGTREVEHIDGEDRPEVPTTATPPTPDAKETLPAPTEAAPPNPVPRPPAAPSPEKPALPQADAPDGYRPDTDALKGSVVVHEPFAGVMGTEYKVYVDTESKAPKVVEIVEEGRIIATIEIQSDGSYLYILSDKENLAGEYLVSPDGKTVTVRQSLPALWDKWGDLITGPDSVPTSPTGVVTEFLKELSEAAAKPEAPPPALPEPGVYSDVPAPPSGFTPDPSRGANEQIAPYVSAVTEMTKERGLGGVQGLKGLLWANPKDIEAEWKADQERPEGERRYKEKKDVITELNYRLMTVDQVRKVKQHLTREDVMLVRDMYAATYAVSVATHGGDGNNPSALQRAQVAQFLIKNWDVV</sequence>
<accession>A0ABV8KYV8</accession>
<feature type="region of interest" description="Disordered" evidence="1">
    <location>
        <begin position="285"/>
        <end position="320"/>
    </location>
</feature>
<feature type="region of interest" description="Disordered" evidence="1">
    <location>
        <begin position="1"/>
        <end position="51"/>
    </location>
</feature>
<reference evidence="3" key="1">
    <citation type="journal article" date="2019" name="Int. J. Syst. Evol. Microbiol.">
        <title>The Global Catalogue of Microorganisms (GCM) 10K type strain sequencing project: providing services to taxonomists for standard genome sequencing and annotation.</title>
        <authorList>
            <consortium name="The Broad Institute Genomics Platform"/>
            <consortium name="The Broad Institute Genome Sequencing Center for Infectious Disease"/>
            <person name="Wu L."/>
            <person name="Ma J."/>
        </authorList>
    </citation>
    <scope>NUCLEOTIDE SEQUENCE [LARGE SCALE GENOMIC DNA]</scope>
    <source>
        <strain evidence="3">CGMCC 4.7204</strain>
    </source>
</reference>
<gene>
    <name evidence="2" type="ORF">ACFOW8_02060</name>
</gene>
<protein>
    <recommendedName>
        <fullName evidence="4">PH domain-containing protein</fullName>
    </recommendedName>
</protein>
<comment type="caution">
    <text evidence="2">The sequence shown here is derived from an EMBL/GenBank/DDBJ whole genome shotgun (WGS) entry which is preliminary data.</text>
</comment>
<keyword evidence="3" id="KW-1185">Reference proteome</keyword>
<dbReference type="EMBL" id="JBHSBA010000003">
    <property type="protein sequence ID" value="MFC4123709.1"/>
    <property type="molecule type" value="Genomic_DNA"/>
</dbReference>
<feature type="compositionally biased region" description="Basic and acidic residues" evidence="1">
    <location>
        <begin position="98"/>
        <end position="110"/>
    </location>
</feature>
<feature type="region of interest" description="Disordered" evidence="1">
    <location>
        <begin position="98"/>
        <end position="167"/>
    </location>
</feature>
<name>A0ABV8KYV8_9NOCA</name>
<evidence type="ECO:0000313" key="3">
    <source>
        <dbReference type="Proteomes" id="UP001595767"/>
    </source>
</evidence>
<evidence type="ECO:0008006" key="4">
    <source>
        <dbReference type="Google" id="ProtNLM"/>
    </source>
</evidence>
<proteinExistence type="predicted"/>
<evidence type="ECO:0000256" key="1">
    <source>
        <dbReference type="SAM" id="MobiDB-lite"/>
    </source>
</evidence>
<evidence type="ECO:0000313" key="2">
    <source>
        <dbReference type="EMBL" id="MFC4123709.1"/>
    </source>
</evidence>